<dbReference type="PROSITE" id="PS00463">
    <property type="entry name" value="ZN2_CY6_FUNGAL_1"/>
    <property type="match status" value="1"/>
</dbReference>
<feature type="compositionally biased region" description="Pro residues" evidence="3">
    <location>
        <begin position="746"/>
        <end position="768"/>
    </location>
</feature>
<gene>
    <name evidence="5" type="ORF">Tdes44962_MAKER09432</name>
</gene>
<sequence>MADPMTRRSPLTPHRPRRCRRQQPTPHPSVTTRRRHPLAAPPHNTAPHANGMPQPYGFPSMPGPSSAHPVMMPEGYLTSDSVISTPGMSPHHSSSAAAAALNAQKRAYRQRRKDPSCDACRERKVKCDATDTSSCSECSSRGVKCQFTKETNRRMSSIKQVQDLEKQLSMAKAQINSLRTMLREDRSPELDGTTTHVPTLQLPEATTRERRQGPPALDGFEDVRRNLRHYGRGLFRPPPAFKPLGAQPLWPHAHQPLPPKHAADRLLSHYHGSVHVYAPMLHWPSFVQEYETVYRAGTFAQSQHIWVALFFAVLACGTLMDPQPHGAVQDGDGAGYLDTCIRSINTWSDELTVDHARTALLVSIYFMEVNQKSPGWMWLGAPSVLHRTSGCTPIGTRIPRWRPQPLTHPSICSLEIGRPLQIDDDDCDVSEPTPVNDDCIRPTGIVGPQPGQMAPNGLVAVIPIVRITAQLKKSLKSRTIAAATLSTYDEHFRSIMNSYPEPFPIHSQAYLDPRLLTAACALQTIRFFLYRHNLSTACRMSDRRDALDRCVSVAKDTAQYVQRSMQHSSTSSGPGYYSPSHMANWAARLRTMAPAFWCSHIWRCTLVLCLQLEFAAALTLVQASAAVGDLRKTNIACGRNLAFFLDQLIVRLRAGAQPQDLEADEEMLAYVSGDMQGCAEEAWAWTGSETSASLSGSNSTNGITPRSSTPSSANFTDAPHEMESWGGWEHIQRTLESLLQQSHSQGPPPLAPAPPPVQRPAPLPPQQQPSPSAYAGHHLPPISQQSGYPPPPQLQNPPGLQAPALAGPPEREPGPKQWREQPDQHPGHL</sequence>
<dbReference type="InterPro" id="IPR036864">
    <property type="entry name" value="Zn2-C6_fun-type_DNA-bd_sf"/>
</dbReference>
<dbReference type="SUPFAM" id="SSF57701">
    <property type="entry name" value="Zn2/Cys6 DNA-binding domain"/>
    <property type="match status" value="1"/>
</dbReference>
<evidence type="ECO:0000259" key="4">
    <source>
        <dbReference type="PROSITE" id="PS50048"/>
    </source>
</evidence>
<name>A0A9W7W306_9PEZI</name>
<feature type="compositionally biased region" description="Polar residues" evidence="3">
    <location>
        <begin position="690"/>
        <end position="715"/>
    </location>
</feature>
<dbReference type="PANTHER" id="PTHR46910:SF1">
    <property type="entry name" value="MISCELLANEOUS ZN(II)2CYS6 TRANSCRIPTION FACTOR (EUROFUNG)-RELATED"/>
    <property type="match status" value="1"/>
</dbReference>
<dbReference type="OrthoDB" id="2110361at2759"/>
<dbReference type="InterPro" id="IPR050987">
    <property type="entry name" value="AtrR-like"/>
</dbReference>
<comment type="caution">
    <text evidence="5">The sequence shown here is derived from an EMBL/GenBank/DDBJ whole genome shotgun (WGS) entry which is preliminary data.</text>
</comment>
<dbReference type="CDD" id="cd00067">
    <property type="entry name" value="GAL4"/>
    <property type="match status" value="1"/>
</dbReference>
<dbReference type="Proteomes" id="UP001138500">
    <property type="component" value="Unassembled WGS sequence"/>
</dbReference>
<protein>
    <submittedName>
        <fullName evidence="5">Fusarisetin A cluster transcription factor fsa6-like</fullName>
    </submittedName>
</protein>
<dbReference type="EMBL" id="RIBY02001745">
    <property type="protein sequence ID" value="KAH9828231.1"/>
    <property type="molecule type" value="Genomic_DNA"/>
</dbReference>
<feature type="region of interest" description="Disordered" evidence="3">
    <location>
        <begin position="690"/>
        <end position="721"/>
    </location>
</feature>
<dbReference type="PROSITE" id="PS50048">
    <property type="entry name" value="ZN2_CY6_FUNGAL_2"/>
    <property type="match status" value="1"/>
</dbReference>
<accession>A0A9W7W306</accession>
<feature type="domain" description="Zn(2)-C6 fungal-type" evidence="4">
    <location>
        <begin position="116"/>
        <end position="147"/>
    </location>
</feature>
<dbReference type="Pfam" id="PF00172">
    <property type="entry name" value="Zn_clus"/>
    <property type="match status" value="1"/>
</dbReference>
<reference evidence="5 6" key="2">
    <citation type="journal article" date="2021" name="Curr. Genet.">
        <title>Genetic response to nitrogen starvation in the aggressive Eucalyptus foliar pathogen Teratosphaeria destructans.</title>
        <authorList>
            <person name="Havenga M."/>
            <person name="Wingfield B.D."/>
            <person name="Wingfield M.J."/>
            <person name="Dreyer L.L."/>
            <person name="Roets F."/>
            <person name="Aylward J."/>
        </authorList>
    </citation>
    <scope>NUCLEOTIDE SEQUENCE [LARGE SCALE GENOMIC DNA]</scope>
    <source>
        <strain evidence="5">CMW44962</strain>
    </source>
</reference>
<feature type="region of interest" description="Disordered" evidence="3">
    <location>
        <begin position="1"/>
        <end position="114"/>
    </location>
</feature>
<feature type="compositionally biased region" description="Polar residues" evidence="3">
    <location>
        <begin position="78"/>
        <end position="87"/>
    </location>
</feature>
<feature type="coiled-coil region" evidence="2">
    <location>
        <begin position="154"/>
        <end position="181"/>
    </location>
</feature>
<feature type="region of interest" description="Disordered" evidence="3">
    <location>
        <begin position="740"/>
        <end position="829"/>
    </location>
</feature>
<dbReference type="SMART" id="SM00066">
    <property type="entry name" value="GAL4"/>
    <property type="match status" value="1"/>
</dbReference>
<evidence type="ECO:0000256" key="3">
    <source>
        <dbReference type="SAM" id="MobiDB-lite"/>
    </source>
</evidence>
<dbReference type="InterPro" id="IPR001138">
    <property type="entry name" value="Zn2Cys6_DnaBD"/>
</dbReference>
<evidence type="ECO:0000313" key="5">
    <source>
        <dbReference type="EMBL" id="KAH9828231.1"/>
    </source>
</evidence>
<dbReference type="PANTHER" id="PTHR46910">
    <property type="entry name" value="TRANSCRIPTION FACTOR PDR1"/>
    <property type="match status" value="1"/>
</dbReference>
<keyword evidence="2" id="KW-0175">Coiled coil</keyword>
<proteinExistence type="predicted"/>
<dbReference type="GO" id="GO:0000981">
    <property type="term" value="F:DNA-binding transcription factor activity, RNA polymerase II-specific"/>
    <property type="evidence" value="ECO:0007669"/>
    <property type="project" value="InterPro"/>
</dbReference>
<dbReference type="GO" id="GO:0008270">
    <property type="term" value="F:zinc ion binding"/>
    <property type="evidence" value="ECO:0007669"/>
    <property type="project" value="InterPro"/>
</dbReference>
<evidence type="ECO:0000256" key="1">
    <source>
        <dbReference type="ARBA" id="ARBA00023242"/>
    </source>
</evidence>
<keyword evidence="6" id="KW-1185">Reference proteome</keyword>
<feature type="compositionally biased region" description="Basic and acidic residues" evidence="3">
    <location>
        <begin position="809"/>
        <end position="829"/>
    </location>
</feature>
<dbReference type="CDD" id="cd12148">
    <property type="entry name" value="fungal_TF_MHR"/>
    <property type="match status" value="1"/>
</dbReference>
<keyword evidence="1" id="KW-0539">Nucleus</keyword>
<dbReference type="AlphaFoldDB" id="A0A9W7W306"/>
<dbReference type="Gene3D" id="4.10.240.10">
    <property type="entry name" value="Zn(2)-C6 fungal-type DNA-binding domain"/>
    <property type="match status" value="1"/>
</dbReference>
<organism evidence="5 6">
    <name type="scientific">Teratosphaeria destructans</name>
    <dbReference type="NCBI Taxonomy" id="418781"/>
    <lineage>
        <taxon>Eukaryota</taxon>
        <taxon>Fungi</taxon>
        <taxon>Dikarya</taxon>
        <taxon>Ascomycota</taxon>
        <taxon>Pezizomycotina</taxon>
        <taxon>Dothideomycetes</taxon>
        <taxon>Dothideomycetidae</taxon>
        <taxon>Mycosphaerellales</taxon>
        <taxon>Teratosphaeriaceae</taxon>
        <taxon>Teratosphaeria</taxon>
    </lineage>
</organism>
<evidence type="ECO:0000313" key="6">
    <source>
        <dbReference type="Proteomes" id="UP001138500"/>
    </source>
</evidence>
<feature type="compositionally biased region" description="Low complexity" evidence="3">
    <location>
        <begin position="796"/>
        <end position="808"/>
    </location>
</feature>
<reference evidence="5 6" key="1">
    <citation type="journal article" date="2018" name="IMA Fungus">
        <title>IMA Genome-F 10: Nine draft genome sequences of Claviceps purpurea s.lat., including C. arundinis, C. humidiphila, and C. cf. spartinae, pseudomolecules for the pitch canker pathogen Fusarium circinatum, draft genome of Davidsoniella eucalypti, Grosmannia galeiformis, Quambalaria eucalypti, and Teratosphaeria destructans.</title>
        <authorList>
            <person name="Wingfield B.D."/>
            <person name="Liu M."/>
            <person name="Nguyen H.D."/>
            <person name="Lane F.A."/>
            <person name="Morgan S.W."/>
            <person name="De Vos L."/>
            <person name="Wilken P.M."/>
            <person name="Duong T.A."/>
            <person name="Aylward J."/>
            <person name="Coetzee M.P."/>
            <person name="Dadej K."/>
            <person name="De Beer Z.W."/>
            <person name="Findlay W."/>
            <person name="Havenga M."/>
            <person name="Kolarik M."/>
            <person name="Menzies J.G."/>
            <person name="Naidoo K."/>
            <person name="Pochopski O."/>
            <person name="Shoukouhi P."/>
            <person name="Santana Q.C."/>
            <person name="Seifert K.A."/>
            <person name="Soal N."/>
            <person name="Steenkamp E.T."/>
            <person name="Tatham C.T."/>
            <person name="van der Nest M.A."/>
            <person name="Wingfield M.J."/>
        </authorList>
    </citation>
    <scope>NUCLEOTIDE SEQUENCE [LARGE SCALE GENOMIC DNA]</scope>
    <source>
        <strain evidence="5">CMW44962</strain>
    </source>
</reference>
<evidence type="ECO:0000256" key="2">
    <source>
        <dbReference type="SAM" id="Coils"/>
    </source>
</evidence>